<dbReference type="Pfam" id="PF02826">
    <property type="entry name" value="2-Hacid_dh_C"/>
    <property type="match status" value="1"/>
</dbReference>
<dbReference type="PANTHER" id="PTHR10996">
    <property type="entry name" value="2-HYDROXYACID DEHYDROGENASE-RELATED"/>
    <property type="match status" value="1"/>
</dbReference>
<protein>
    <recommendedName>
        <fullName evidence="2">D-isomer specific 2-hydroxyacid dehydrogenase NAD-binding domain-containing protein</fullName>
    </recommendedName>
</protein>
<dbReference type="InterPro" id="IPR050223">
    <property type="entry name" value="D-isomer_2-hydroxyacid_DH"/>
</dbReference>
<dbReference type="GO" id="GO:0016618">
    <property type="term" value="F:hydroxypyruvate reductase [NAD(P)H] activity"/>
    <property type="evidence" value="ECO:0007669"/>
    <property type="project" value="TreeGrafter"/>
</dbReference>
<keyword evidence="4" id="KW-1185">Reference proteome</keyword>
<evidence type="ECO:0000259" key="2">
    <source>
        <dbReference type="Pfam" id="PF02826"/>
    </source>
</evidence>
<dbReference type="InterPro" id="IPR006140">
    <property type="entry name" value="D-isomer_DH_NAD-bd"/>
</dbReference>
<accession>A0A4S4KUW2</accession>
<organism evidence="3 4">
    <name type="scientific">Phellinidium pouzarii</name>
    <dbReference type="NCBI Taxonomy" id="167371"/>
    <lineage>
        <taxon>Eukaryota</taxon>
        <taxon>Fungi</taxon>
        <taxon>Dikarya</taxon>
        <taxon>Basidiomycota</taxon>
        <taxon>Agaricomycotina</taxon>
        <taxon>Agaricomycetes</taxon>
        <taxon>Hymenochaetales</taxon>
        <taxon>Hymenochaetaceae</taxon>
        <taxon>Phellinidium</taxon>
    </lineage>
</organism>
<dbReference type="AlphaFoldDB" id="A0A4S4KUW2"/>
<dbReference type="SUPFAM" id="SSF51735">
    <property type="entry name" value="NAD(P)-binding Rossmann-fold domains"/>
    <property type="match status" value="1"/>
</dbReference>
<gene>
    <name evidence="3" type="ORF">EW145_g6849</name>
</gene>
<sequence>MKPSSILVNPSRGTIVDSDALAEALREGWIWGAGVDVVEGEPQVGADHPLVKESRCIVLPHIGSATTDTRVGIARLAAFNVIGGVLGEEMPSELTLKEDA</sequence>
<dbReference type="GO" id="GO:0051287">
    <property type="term" value="F:NAD binding"/>
    <property type="evidence" value="ECO:0007669"/>
    <property type="project" value="InterPro"/>
</dbReference>
<evidence type="ECO:0000313" key="3">
    <source>
        <dbReference type="EMBL" id="THH01838.1"/>
    </source>
</evidence>
<dbReference type="Proteomes" id="UP000308199">
    <property type="component" value="Unassembled WGS sequence"/>
</dbReference>
<name>A0A4S4KUW2_9AGAM</name>
<dbReference type="PANTHER" id="PTHR10996:SF277">
    <property type="entry name" value="GLYOXYLATE REDUCTASE_HYDROXYPYRUVATE REDUCTASE"/>
    <property type="match status" value="1"/>
</dbReference>
<dbReference type="InterPro" id="IPR036291">
    <property type="entry name" value="NAD(P)-bd_dom_sf"/>
</dbReference>
<dbReference type="Gene3D" id="3.40.50.720">
    <property type="entry name" value="NAD(P)-binding Rossmann-like Domain"/>
    <property type="match status" value="2"/>
</dbReference>
<keyword evidence="1" id="KW-0560">Oxidoreductase</keyword>
<dbReference type="OrthoDB" id="9991913at2759"/>
<dbReference type="GO" id="GO:0005829">
    <property type="term" value="C:cytosol"/>
    <property type="evidence" value="ECO:0007669"/>
    <property type="project" value="TreeGrafter"/>
</dbReference>
<proteinExistence type="predicted"/>
<dbReference type="PROSITE" id="PS00671">
    <property type="entry name" value="D_2_HYDROXYACID_DH_3"/>
    <property type="match status" value="1"/>
</dbReference>
<dbReference type="EMBL" id="SGPK01000572">
    <property type="protein sequence ID" value="THH01838.1"/>
    <property type="molecule type" value="Genomic_DNA"/>
</dbReference>
<evidence type="ECO:0000256" key="1">
    <source>
        <dbReference type="ARBA" id="ARBA00023002"/>
    </source>
</evidence>
<evidence type="ECO:0000313" key="4">
    <source>
        <dbReference type="Proteomes" id="UP000308199"/>
    </source>
</evidence>
<comment type="caution">
    <text evidence="3">The sequence shown here is derived from an EMBL/GenBank/DDBJ whole genome shotgun (WGS) entry which is preliminary data.</text>
</comment>
<feature type="domain" description="D-isomer specific 2-hydroxyacid dehydrogenase NAD-binding" evidence="2">
    <location>
        <begin position="1"/>
        <end position="63"/>
    </location>
</feature>
<dbReference type="InterPro" id="IPR029753">
    <property type="entry name" value="D-isomer_DH_CS"/>
</dbReference>
<reference evidence="3 4" key="1">
    <citation type="submission" date="2019-02" db="EMBL/GenBank/DDBJ databases">
        <title>Genome sequencing of the rare red list fungi Phellinidium pouzarii.</title>
        <authorList>
            <person name="Buettner E."/>
            <person name="Kellner H."/>
        </authorList>
    </citation>
    <scope>NUCLEOTIDE SEQUENCE [LARGE SCALE GENOMIC DNA]</scope>
    <source>
        <strain evidence="3 4">DSM 108285</strain>
    </source>
</reference>
<dbReference type="GO" id="GO:0030267">
    <property type="term" value="F:glyoxylate reductase (NADPH) activity"/>
    <property type="evidence" value="ECO:0007669"/>
    <property type="project" value="TreeGrafter"/>
</dbReference>